<protein>
    <recommendedName>
        <fullName evidence="1">[Ribosomal protein bS18]-alanine N-acetyltransferase</fullName>
        <ecNumber evidence="1">2.3.1.266</ecNumber>
    </recommendedName>
</protein>
<evidence type="ECO:0000259" key="2">
    <source>
        <dbReference type="PROSITE" id="PS51186"/>
    </source>
</evidence>
<dbReference type="PANTHER" id="PTHR43617:SF20">
    <property type="entry name" value="N-ALPHA-ACETYLTRANSFERASE RIMI"/>
    <property type="match status" value="1"/>
</dbReference>
<comment type="subcellular location">
    <subcellularLocation>
        <location evidence="1">Cytoplasm</location>
    </subcellularLocation>
</comment>
<feature type="domain" description="N-acetyltransferase" evidence="2">
    <location>
        <begin position="2"/>
        <end position="144"/>
    </location>
</feature>
<evidence type="ECO:0000256" key="1">
    <source>
        <dbReference type="RuleBase" id="RU363094"/>
    </source>
</evidence>
<dbReference type="SUPFAM" id="SSF55729">
    <property type="entry name" value="Acyl-CoA N-acyltransferases (Nat)"/>
    <property type="match status" value="1"/>
</dbReference>
<keyword evidence="1" id="KW-0963">Cytoplasm</keyword>
<dbReference type="InterPro" id="IPR016181">
    <property type="entry name" value="Acyl_CoA_acyltransferase"/>
</dbReference>
<dbReference type="PANTHER" id="PTHR43617">
    <property type="entry name" value="L-AMINO ACID N-ACETYLTRANSFERASE"/>
    <property type="match status" value="1"/>
</dbReference>
<organism evidence="3">
    <name type="scientific">candidate division WOR-3 bacterium</name>
    <dbReference type="NCBI Taxonomy" id="2052148"/>
    <lineage>
        <taxon>Bacteria</taxon>
        <taxon>Bacteria division WOR-3</taxon>
    </lineage>
</organism>
<proteinExistence type="inferred from homology"/>
<dbReference type="InterPro" id="IPR000182">
    <property type="entry name" value="GNAT_dom"/>
</dbReference>
<accession>A0A7C4GID8</accession>
<gene>
    <name evidence="3" type="primary">rimI</name>
    <name evidence="3" type="ORF">ENS41_08885</name>
</gene>
<dbReference type="InterPro" id="IPR006464">
    <property type="entry name" value="AcTrfase_RimI/Ard1"/>
</dbReference>
<comment type="similarity">
    <text evidence="1">Belongs to the acetyltransferase family. RimI subfamily.</text>
</comment>
<dbReference type="EC" id="2.3.1.266" evidence="1"/>
<evidence type="ECO:0000313" key="3">
    <source>
        <dbReference type="EMBL" id="HGK29042.1"/>
    </source>
</evidence>
<comment type="function">
    <text evidence="1">Acetylates the N-terminal alanine of ribosomal protein bS18.</text>
</comment>
<dbReference type="NCBIfam" id="TIGR01575">
    <property type="entry name" value="rimI"/>
    <property type="match status" value="1"/>
</dbReference>
<comment type="caution">
    <text evidence="3">The sequence shown here is derived from an EMBL/GenBank/DDBJ whole genome shotgun (WGS) entry which is preliminary data.</text>
</comment>
<dbReference type="Gene3D" id="3.40.630.30">
    <property type="match status" value="1"/>
</dbReference>
<dbReference type="AlphaFoldDB" id="A0A7C4GID8"/>
<dbReference type="GO" id="GO:0008999">
    <property type="term" value="F:protein-N-terminal-alanine acetyltransferase activity"/>
    <property type="evidence" value="ECO:0007669"/>
    <property type="project" value="UniProtKB-EC"/>
</dbReference>
<dbReference type="GO" id="GO:0005737">
    <property type="term" value="C:cytoplasm"/>
    <property type="evidence" value="ECO:0007669"/>
    <property type="project" value="UniProtKB-SubCell"/>
</dbReference>
<dbReference type="InterPro" id="IPR050276">
    <property type="entry name" value="MshD_Acetyltransferase"/>
</dbReference>
<dbReference type="EMBL" id="DSUT01000186">
    <property type="protein sequence ID" value="HGK29042.1"/>
    <property type="molecule type" value="Genomic_DNA"/>
</dbReference>
<comment type="catalytic activity">
    <reaction evidence="1">
        <text>N-terminal L-alanyl-[ribosomal protein bS18] + acetyl-CoA = N-terminal N(alpha)-acetyl-L-alanyl-[ribosomal protein bS18] + CoA + H(+)</text>
        <dbReference type="Rhea" id="RHEA:43756"/>
        <dbReference type="Rhea" id="RHEA-COMP:10676"/>
        <dbReference type="Rhea" id="RHEA-COMP:10677"/>
        <dbReference type="ChEBI" id="CHEBI:15378"/>
        <dbReference type="ChEBI" id="CHEBI:57287"/>
        <dbReference type="ChEBI" id="CHEBI:57288"/>
        <dbReference type="ChEBI" id="CHEBI:64718"/>
        <dbReference type="ChEBI" id="CHEBI:83683"/>
        <dbReference type="EC" id="2.3.1.266"/>
    </reaction>
</comment>
<dbReference type="PROSITE" id="PS51186">
    <property type="entry name" value="GNAT"/>
    <property type="match status" value="1"/>
</dbReference>
<dbReference type="Pfam" id="PF00583">
    <property type="entry name" value="Acetyltransf_1"/>
    <property type="match status" value="1"/>
</dbReference>
<keyword evidence="3" id="KW-0808">Transferase</keyword>
<sequence>MVEIRRMTEHDLDRVMEIEKASFPSPWRRSFFASDIPRPDGMCLTAEDDGEVVGYLVAWGREEVHLANLAVAELRRRQGVGRRLMEELMRAAAAQGGRSLYLEVRASNAGARKFYAGLGFVPTFVRRGYYENGEDAVVMERELGPEDAARLGG</sequence>
<name>A0A7C4GID8_UNCW3</name>
<reference evidence="3" key="1">
    <citation type="journal article" date="2020" name="mSystems">
        <title>Genome- and Community-Level Interaction Insights into Carbon Utilization and Element Cycling Functions of Hydrothermarchaeota in Hydrothermal Sediment.</title>
        <authorList>
            <person name="Zhou Z."/>
            <person name="Liu Y."/>
            <person name="Xu W."/>
            <person name="Pan J."/>
            <person name="Luo Z.H."/>
            <person name="Li M."/>
        </authorList>
    </citation>
    <scope>NUCLEOTIDE SEQUENCE [LARGE SCALE GENOMIC DNA]</scope>
    <source>
        <strain evidence="3">SpSt-488</strain>
    </source>
</reference>
<dbReference type="CDD" id="cd04301">
    <property type="entry name" value="NAT_SF"/>
    <property type="match status" value="1"/>
</dbReference>